<dbReference type="FunFam" id="1.10.287.2620:FF:000002">
    <property type="entry name" value="Dynein heavy chain 2, axonemal"/>
    <property type="match status" value="1"/>
</dbReference>
<dbReference type="GO" id="GO:0030286">
    <property type="term" value="C:dynein complex"/>
    <property type="evidence" value="ECO:0007669"/>
    <property type="project" value="UniProtKB-KW"/>
</dbReference>
<evidence type="ECO:0000256" key="6">
    <source>
        <dbReference type="ARBA" id="ARBA00023017"/>
    </source>
</evidence>
<dbReference type="PANTHER" id="PTHR22878:SF71">
    <property type="entry name" value="DYNEIN, AXONEMAL, HEAVY CHAIN 3"/>
    <property type="match status" value="1"/>
</dbReference>
<protein>
    <recommendedName>
        <fullName evidence="12">Dynein heavy chain linker domain-containing protein</fullName>
    </recommendedName>
</protein>
<comment type="subcellular location">
    <subcellularLocation>
        <location evidence="1">Cytoplasm</location>
        <location evidence="1">Cytoskeleton</location>
        <location evidence="1">Cilium axoneme</location>
    </subcellularLocation>
</comment>
<dbReference type="GO" id="GO:0005524">
    <property type="term" value="F:ATP binding"/>
    <property type="evidence" value="ECO:0007669"/>
    <property type="project" value="UniProtKB-KW"/>
</dbReference>
<keyword evidence="5" id="KW-0067">ATP-binding</keyword>
<accession>A0A7R8VFF2</accession>
<keyword evidence="8" id="KW-0969">Cilium</keyword>
<keyword evidence="9" id="KW-0505">Motor protein</keyword>
<organism evidence="13">
    <name type="scientific">Timema douglasi</name>
    <name type="common">Walking stick</name>
    <dbReference type="NCBI Taxonomy" id="61478"/>
    <lineage>
        <taxon>Eukaryota</taxon>
        <taxon>Metazoa</taxon>
        <taxon>Ecdysozoa</taxon>
        <taxon>Arthropoda</taxon>
        <taxon>Hexapoda</taxon>
        <taxon>Insecta</taxon>
        <taxon>Pterygota</taxon>
        <taxon>Neoptera</taxon>
        <taxon>Polyneoptera</taxon>
        <taxon>Phasmatodea</taxon>
        <taxon>Timematodea</taxon>
        <taxon>Timematoidea</taxon>
        <taxon>Timematidae</taxon>
        <taxon>Timema</taxon>
    </lineage>
</organism>
<name>A0A7R8VFF2_TIMDO</name>
<evidence type="ECO:0000256" key="7">
    <source>
        <dbReference type="ARBA" id="ARBA00023054"/>
    </source>
</evidence>
<dbReference type="Pfam" id="PF08393">
    <property type="entry name" value="DHC_N2"/>
    <property type="match status" value="1"/>
</dbReference>
<evidence type="ECO:0000256" key="9">
    <source>
        <dbReference type="ARBA" id="ARBA00023175"/>
    </source>
</evidence>
<dbReference type="EMBL" id="OA565655">
    <property type="protein sequence ID" value="CAD7197446.1"/>
    <property type="molecule type" value="Genomic_DNA"/>
</dbReference>
<dbReference type="GO" id="GO:0005930">
    <property type="term" value="C:axoneme"/>
    <property type="evidence" value="ECO:0007669"/>
    <property type="project" value="UniProtKB-SubCell"/>
</dbReference>
<dbReference type="InterPro" id="IPR013602">
    <property type="entry name" value="Dynein_heavy_linker"/>
</dbReference>
<dbReference type="GO" id="GO:0007018">
    <property type="term" value="P:microtubule-based movement"/>
    <property type="evidence" value="ECO:0007669"/>
    <property type="project" value="InterPro"/>
</dbReference>
<sequence>MEAAQPIHPDQQLISLRAQVEWEQDQLLREEDIVRIKYYLIQGIHHDMLEPYPRYLLEEARRRVLKTLLSKKEFQQLINDLETEILADYYSSLRKAILDYITLDPEERRRLNIQTYPANYPVVHIRAPVPWHNSYVSLGQLVYHNLFIGSPILRTLRDIWQADYSQMVIVSVESLKTLHVLPIQAEVLLSSVDNMCQHSRNKLLNEWLPTCADVFLSLKHTWQNLVPIKHGASLQHVEKFFKCVSSLMSLQLRQLVMKSLRHLLQFIVQYNDGNDYDDEYEDFLFVGQPLATVYIKPEKGSSTLKFSPALDELGSLIHDLFSKIIQVNEEVPRVDKLLFPEFSSEPLFLHAVSEEEDQVTAIIQEALASYNTNRAGPQKYLTTYHKYLHILNGEAEKEMHNFMAMEPFPSLKDFSRRIKKYEEMKVEIGFLRNIIPLNLVSLDCNEINAMLFQMVDELRTFLVDYHITNNHTHNRGICDVFDEMSDRASELPETTAELVELTNYLTECRDVTMYNLKEKIRVTAENVLFLMSHAVLTSKIYLPHVSCSEDIQLNSRVFLWPKDMESVLELSQTRLSHRREMVEQVLRNKRAEFDTKLVAHQKELEVFKRKDPPILTMDEMVDNVETVDYLVKLLQEDKREADAINAEEQLLDFDPSPFLVLQSMLTLIDPLEKLWHTVLNFHKSHEVWYYDSLLVSNDRLKPMSGDWAVTVGFLQESAITSVSIGGNVKCELCSFMVLDADEVKDEVEGMFRTLYKLAKTLYDIPGSKRVAEMVRAKVEKFRHFIPVLQIVCNKGLQDRHWKQMSKVVGIPLTPDPQATLSDMIEIGLPKFITKLEEISVAASKEYALERNLRKMKEEWDNIQFECVAYRYEPIP</sequence>
<keyword evidence="6" id="KW-0243">Dynein</keyword>
<evidence type="ECO:0000256" key="10">
    <source>
        <dbReference type="ARBA" id="ARBA00023212"/>
    </source>
</evidence>
<dbReference type="GO" id="GO:0051959">
    <property type="term" value="F:dynein light intermediate chain binding"/>
    <property type="evidence" value="ECO:0007669"/>
    <property type="project" value="InterPro"/>
</dbReference>
<gene>
    <name evidence="13" type="ORF">TDIB3V08_LOCUS3754</name>
</gene>
<evidence type="ECO:0000256" key="3">
    <source>
        <dbReference type="ARBA" id="ARBA00022701"/>
    </source>
</evidence>
<keyword evidence="2" id="KW-0963">Cytoplasm</keyword>
<dbReference type="AlphaFoldDB" id="A0A7R8VFF2"/>
<evidence type="ECO:0000256" key="11">
    <source>
        <dbReference type="ARBA" id="ARBA00023273"/>
    </source>
</evidence>
<evidence type="ECO:0000256" key="4">
    <source>
        <dbReference type="ARBA" id="ARBA00022741"/>
    </source>
</evidence>
<keyword evidence="11" id="KW-0966">Cell projection</keyword>
<evidence type="ECO:0000256" key="2">
    <source>
        <dbReference type="ARBA" id="ARBA00022490"/>
    </source>
</evidence>
<keyword evidence="4" id="KW-0547">Nucleotide-binding</keyword>
<evidence type="ECO:0000256" key="1">
    <source>
        <dbReference type="ARBA" id="ARBA00004430"/>
    </source>
</evidence>
<reference evidence="13" key="1">
    <citation type="submission" date="2020-11" db="EMBL/GenBank/DDBJ databases">
        <authorList>
            <person name="Tran Van P."/>
        </authorList>
    </citation>
    <scope>NUCLEOTIDE SEQUENCE</scope>
</reference>
<dbReference type="PANTHER" id="PTHR22878">
    <property type="entry name" value="DYNEIN HEAVY CHAIN 6, AXONEMAL-LIKE-RELATED"/>
    <property type="match status" value="1"/>
</dbReference>
<proteinExistence type="predicted"/>
<evidence type="ECO:0000256" key="8">
    <source>
        <dbReference type="ARBA" id="ARBA00023069"/>
    </source>
</evidence>
<dbReference type="Gene3D" id="1.10.287.2620">
    <property type="match status" value="1"/>
</dbReference>
<keyword evidence="3" id="KW-0493">Microtubule</keyword>
<dbReference type="InterPro" id="IPR026983">
    <property type="entry name" value="DHC"/>
</dbReference>
<evidence type="ECO:0000313" key="13">
    <source>
        <dbReference type="EMBL" id="CAD7197446.1"/>
    </source>
</evidence>
<evidence type="ECO:0000259" key="12">
    <source>
        <dbReference type="Pfam" id="PF08393"/>
    </source>
</evidence>
<evidence type="ECO:0000256" key="5">
    <source>
        <dbReference type="ARBA" id="ARBA00022840"/>
    </source>
</evidence>
<dbReference type="GO" id="GO:0005874">
    <property type="term" value="C:microtubule"/>
    <property type="evidence" value="ECO:0007669"/>
    <property type="project" value="UniProtKB-KW"/>
</dbReference>
<keyword evidence="10" id="KW-0206">Cytoskeleton</keyword>
<keyword evidence="7" id="KW-0175">Coiled coil</keyword>
<dbReference type="GO" id="GO:0045505">
    <property type="term" value="F:dynein intermediate chain binding"/>
    <property type="evidence" value="ECO:0007669"/>
    <property type="project" value="InterPro"/>
</dbReference>
<feature type="domain" description="Dynein heavy chain linker" evidence="12">
    <location>
        <begin position="667"/>
        <end position="870"/>
    </location>
</feature>